<accession>E9HR15</accession>
<keyword evidence="3" id="KW-1185">Reference proteome</keyword>
<evidence type="ECO:0000313" key="3">
    <source>
        <dbReference type="Proteomes" id="UP000000305"/>
    </source>
</evidence>
<sequence length="155" mass="16915">MPENVVDTTPSPPYNENNLPDSILLPESPIIDPVPPTPIVDYPPSVSPAPEANPPSPNIHLQDDVNTNAPNNHVRHSKYPLRIQVPALVGNENHGGVTENELQTEPLAWLLLYSIISIEPDPENLTASHCLTSTNINSKESQSTLSLRLKNIDAK</sequence>
<dbReference type="EMBL" id="GL732729">
    <property type="protein sequence ID" value="EFX65821.1"/>
    <property type="molecule type" value="Genomic_DNA"/>
</dbReference>
<dbReference type="InParanoid" id="E9HR15"/>
<organism evidence="2 3">
    <name type="scientific">Daphnia pulex</name>
    <name type="common">Water flea</name>
    <dbReference type="NCBI Taxonomy" id="6669"/>
    <lineage>
        <taxon>Eukaryota</taxon>
        <taxon>Metazoa</taxon>
        <taxon>Ecdysozoa</taxon>
        <taxon>Arthropoda</taxon>
        <taxon>Crustacea</taxon>
        <taxon>Branchiopoda</taxon>
        <taxon>Diplostraca</taxon>
        <taxon>Cladocera</taxon>
        <taxon>Anomopoda</taxon>
        <taxon>Daphniidae</taxon>
        <taxon>Daphnia</taxon>
    </lineage>
</organism>
<reference evidence="2 3" key="1">
    <citation type="journal article" date="2011" name="Science">
        <title>The ecoresponsive genome of Daphnia pulex.</title>
        <authorList>
            <person name="Colbourne J.K."/>
            <person name="Pfrender M.E."/>
            <person name="Gilbert D."/>
            <person name="Thomas W.K."/>
            <person name="Tucker A."/>
            <person name="Oakley T.H."/>
            <person name="Tokishita S."/>
            <person name="Aerts A."/>
            <person name="Arnold G.J."/>
            <person name="Basu M.K."/>
            <person name="Bauer D.J."/>
            <person name="Caceres C.E."/>
            <person name="Carmel L."/>
            <person name="Casola C."/>
            <person name="Choi J.H."/>
            <person name="Detter J.C."/>
            <person name="Dong Q."/>
            <person name="Dusheyko S."/>
            <person name="Eads B.D."/>
            <person name="Frohlich T."/>
            <person name="Geiler-Samerotte K.A."/>
            <person name="Gerlach D."/>
            <person name="Hatcher P."/>
            <person name="Jogdeo S."/>
            <person name="Krijgsveld J."/>
            <person name="Kriventseva E.V."/>
            <person name="Kultz D."/>
            <person name="Laforsch C."/>
            <person name="Lindquist E."/>
            <person name="Lopez J."/>
            <person name="Manak J.R."/>
            <person name="Muller J."/>
            <person name="Pangilinan J."/>
            <person name="Patwardhan R.P."/>
            <person name="Pitluck S."/>
            <person name="Pritham E.J."/>
            <person name="Rechtsteiner A."/>
            <person name="Rho M."/>
            <person name="Rogozin I.B."/>
            <person name="Sakarya O."/>
            <person name="Salamov A."/>
            <person name="Schaack S."/>
            <person name="Shapiro H."/>
            <person name="Shiga Y."/>
            <person name="Skalitzky C."/>
            <person name="Smith Z."/>
            <person name="Souvorov A."/>
            <person name="Sung W."/>
            <person name="Tang Z."/>
            <person name="Tsuchiya D."/>
            <person name="Tu H."/>
            <person name="Vos H."/>
            <person name="Wang M."/>
            <person name="Wolf Y.I."/>
            <person name="Yamagata H."/>
            <person name="Yamada T."/>
            <person name="Ye Y."/>
            <person name="Shaw J.R."/>
            <person name="Andrews J."/>
            <person name="Crease T.J."/>
            <person name="Tang H."/>
            <person name="Lucas S.M."/>
            <person name="Robertson H.M."/>
            <person name="Bork P."/>
            <person name="Koonin E.V."/>
            <person name="Zdobnov E.M."/>
            <person name="Grigoriev I.V."/>
            <person name="Lynch M."/>
            <person name="Boore J.L."/>
        </authorList>
    </citation>
    <scope>NUCLEOTIDE SEQUENCE [LARGE SCALE GENOMIC DNA]</scope>
</reference>
<protein>
    <submittedName>
        <fullName evidence="2">Uncharacterized protein</fullName>
    </submittedName>
</protein>
<name>E9HR15_DAPPU</name>
<feature type="compositionally biased region" description="Pro residues" evidence="1">
    <location>
        <begin position="45"/>
        <end position="56"/>
    </location>
</feature>
<dbReference type="HOGENOM" id="CLU_1837104_0_0_1"/>
<dbReference type="Proteomes" id="UP000000305">
    <property type="component" value="Unassembled WGS sequence"/>
</dbReference>
<dbReference type="OrthoDB" id="10565820at2759"/>
<feature type="region of interest" description="Disordered" evidence="1">
    <location>
        <begin position="1"/>
        <end position="56"/>
    </location>
</feature>
<dbReference type="KEGG" id="dpx:DAPPUDRAFT_332815"/>
<evidence type="ECO:0000313" key="2">
    <source>
        <dbReference type="EMBL" id="EFX65821.1"/>
    </source>
</evidence>
<gene>
    <name evidence="2" type="ORF">DAPPUDRAFT_332815</name>
</gene>
<dbReference type="AlphaFoldDB" id="E9HR15"/>
<feature type="compositionally biased region" description="Polar residues" evidence="1">
    <location>
        <begin position="1"/>
        <end position="20"/>
    </location>
</feature>
<evidence type="ECO:0000256" key="1">
    <source>
        <dbReference type="SAM" id="MobiDB-lite"/>
    </source>
</evidence>
<proteinExistence type="predicted"/>